<evidence type="ECO:0000256" key="6">
    <source>
        <dbReference type="ARBA" id="ARBA00022967"/>
    </source>
</evidence>
<keyword evidence="5 9" id="KW-0067">ATP-binding</keyword>
<evidence type="ECO:0000256" key="4">
    <source>
        <dbReference type="ARBA" id="ARBA00022741"/>
    </source>
</evidence>
<dbReference type="EMBL" id="JAOQJQ010000001">
    <property type="protein sequence ID" value="MCU6761416.1"/>
    <property type="molecule type" value="Genomic_DNA"/>
</dbReference>
<comment type="caution">
    <text evidence="9">The sequence shown here is derived from an EMBL/GenBank/DDBJ whole genome shotgun (WGS) entry which is preliminary data.</text>
</comment>
<keyword evidence="4" id="KW-0547">Nucleotide-binding</keyword>
<evidence type="ECO:0000256" key="5">
    <source>
        <dbReference type="ARBA" id="ARBA00022840"/>
    </source>
</evidence>
<dbReference type="PROSITE" id="PS50893">
    <property type="entry name" value="ABC_TRANSPORTER_2"/>
    <property type="match status" value="1"/>
</dbReference>
<evidence type="ECO:0000313" key="9">
    <source>
        <dbReference type="EMBL" id="MCU6761416.1"/>
    </source>
</evidence>
<dbReference type="Proteomes" id="UP001652442">
    <property type="component" value="Unassembled WGS sequence"/>
</dbReference>
<evidence type="ECO:0000256" key="7">
    <source>
        <dbReference type="ARBA" id="ARBA00023136"/>
    </source>
</evidence>
<dbReference type="InterPro" id="IPR003593">
    <property type="entry name" value="AAA+_ATPase"/>
</dbReference>
<proteinExistence type="predicted"/>
<feature type="domain" description="ABC transporter" evidence="8">
    <location>
        <begin position="6"/>
        <end position="236"/>
    </location>
</feature>
<dbReference type="PANTHER" id="PTHR42781:SF5">
    <property type="entry name" value="PUTRESCINE TRANSPORT ATP-BINDING PROTEIN POTG"/>
    <property type="match status" value="1"/>
</dbReference>
<dbReference type="Gene3D" id="3.40.50.300">
    <property type="entry name" value="P-loop containing nucleotide triphosphate hydrolases"/>
    <property type="match status" value="1"/>
</dbReference>
<keyword evidence="7" id="KW-0472">Membrane</keyword>
<evidence type="ECO:0000256" key="2">
    <source>
        <dbReference type="ARBA" id="ARBA00022475"/>
    </source>
</evidence>
<dbReference type="PANTHER" id="PTHR42781">
    <property type="entry name" value="SPERMIDINE/PUTRESCINE IMPORT ATP-BINDING PROTEIN POTA"/>
    <property type="match status" value="1"/>
</dbReference>
<reference evidence="9 10" key="1">
    <citation type="journal article" date="2021" name="ISME Commun">
        <title>Automated analysis of genomic sequences facilitates high-throughput and comprehensive description of bacteria.</title>
        <authorList>
            <person name="Hitch T.C.A."/>
        </authorList>
    </citation>
    <scope>NUCLEOTIDE SEQUENCE [LARGE SCALE GENOMIC DNA]</scope>
    <source>
        <strain evidence="9 10">Sanger_109</strain>
    </source>
</reference>
<sequence length="333" mass="37621">MAKSAIRIEHVVKQYGNHTVLKDISLEIQEGEFVCLLGPSGCGKSTLLRLIAGLDMPTEGKIYLKEKEATWLPSSKRNFGIVFQSYALFPNLTAFENVAYGLRNKKVRERDVNETADRFLHMVGLSDAKGRYPSQLSGGEQQRVALARALAISPSFLLLDEPLSALDAKVRIRLRKEICQIQRELHLTTIMVTHDQDEALTMADRIIVMNKAEIMQTGTPQEIYEQPGNKFVADFIGAINFYRDFEREDQLNAIRPENIQVETKDFAGSILAVIDDLEFRGNFCRLTAKVSHVLRKDELMVDLPYSEVKKKNLHVGTKIYLAIPGQQTLHFAV</sequence>
<gene>
    <name evidence="9" type="ORF">OCV88_03555</name>
</gene>
<evidence type="ECO:0000313" key="10">
    <source>
        <dbReference type="Proteomes" id="UP001652442"/>
    </source>
</evidence>
<keyword evidence="1" id="KW-0813">Transport</keyword>
<evidence type="ECO:0000256" key="3">
    <source>
        <dbReference type="ARBA" id="ARBA00022519"/>
    </source>
</evidence>
<dbReference type="InterPro" id="IPR003439">
    <property type="entry name" value="ABC_transporter-like_ATP-bd"/>
</dbReference>
<accession>A0ABT2TIB8</accession>
<dbReference type="Pfam" id="PF00005">
    <property type="entry name" value="ABC_tran"/>
    <property type="match status" value="1"/>
</dbReference>
<evidence type="ECO:0000259" key="8">
    <source>
        <dbReference type="PROSITE" id="PS50893"/>
    </source>
</evidence>
<dbReference type="InterPro" id="IPR008995">
    <property type="entry name" value="Mo/tungstate-bd_C_term_dom"/>
</dbReference>
<keyword evidence="2" id="KW-1003">Cell membrane</keyword>
<protein>
    <submittedName>
        <fullName evidence="9">ATP-binding cassette domain-containing protein</fullName>
    </submittedName>
</protein>
<dbReference type="PROSITE" id="PS00211">
    <property type="entry name" value="ABC_TRANSPORTER_1"/>
    <property type="match status" value="1"/>
</dbReference>
<dbReference type="SMART" id="SM00382">
    <property type="entry name" value="AAA"/>
    <property type="match status" value="1"/>
</dbReference>
<keyword evidence="6" id="KW-1278">Translocase</keyword>
<dbReference type="InterPro" id="IPR050093">
    <property type="entry name" value="ABC_SmlMolc_Importer"/>
</dbReference>
<dbReference type="SUPFAM" id="SSF50331">
    <property type="entry name" value="MOP-like"/>
    <property type="match status" value="1"/>
</dbReference>
<dbReference type="InterPro" id="IPR027417">
    <property type="entry name" value="P-loop_NTPase"/>
</dbReference>
<dbReference type="RefSeq" id="WP_158424217.1">
    <property type="nucleotide sequence ID" value="NZ_JAOQJQ010000001.1"/>
</dbReference>
<keyword evidence="10" id="KW-1185">Reference proteome</keyword>
<name>A0ABT2TIB8_9FIRM</name>
<evidence type="ECO:0000256" key="1">
    <source>
        <dbReference type="ARBA" id="ARBA00022448"/>
    </source>
</evidence>
<dbReference type="InterPro" id="IPR017871">
    <property type="entry name" value="ABC_transporter-like_CS"/>
</dbReference>
<organism evidence="9 10">
    <name type="scientific">Brotonthovivens ammoniilytica</name>
    <dbReference type="NCBI Taxonomy" id="2981725"/>
    <lineage>
        <taxon>Bacteria</taxon>
        <taxon>Bacillati</taxon>
        <taxon>Bacillota</taxon>
        <taxon>Clostridia</taxon>
        <taxon>Lachnospirales</taxon>
        <taxon>Lachnospiraceae</taxon>
        <taxon>Brotonthovivens</taxon>
    </lineage>
</organism>
<dbReference type="SUPFAM" id="SSF52540">
    <property type="entry name" value="P-loop containing nucleoside triphosphate hydrolases"/>
    <property type="match status" value="1"/>
</dbReference>
<dbReference type="GO" id="GO:0005524">
    <property type="term" value="F:ATP binding"/>
    <property type="evidence" value="ECO:0007669"/>
    <property type="project" value="UniProtKB-KW"/>
</dbReference>
<keyword evidence="3" id="KW-0997">Cell inner membrane</keyword>